<keyword evidence="12" id="KW-1185">Reference proteome</keyword>
<evidence type="ECO:0000256" key="8">
    <source>
        <dbReference type="ARBA" id="ARBA00023157"/>
    </source>
</evidence>
<evidence type="ECO:0000313" key="12">
    <source>
        <dbReference type="Proteomes" id="UP000694414"/>
    </source>
</evidence>
<evidence type="ECO:0000256" key="4">
    <source>
        <dbReference type="ARBA" id="ARBA00022529"/>
    </source>
</evidence>
<dbReference type="GO" id="GO:0045087">
    <property type="term" value="P:innate immune response"/>
    <property type="evidence" value="ECO:0007669"/>
    <property type="project" value="InterPro"/>
</dbReference>
<proteinExistence type="inferred from homology"/>
<keyword evidence="5 9" id="KW-0732">Signal</keyword>
<dbReference type="GeneTree" id="ENSGT00390000005938"/>
<evidence type="ECO:0000256" key="9">
    <source>
        <dbReference type="RuleBase" id="RU231113"/>
    </source>
</evidence>
<dbReference type="InterPro" id="IPR025933">
    <property type="entry name" value="Beta_defensin_dom"/>
</dbReference>
<dbReference type="Gene3D" id="3.10.360.10">
    <property type="entry name" value="Antimicrobial Peptide, Beta-defensin 2, Chain A"/>
    <property type="match status" value="1"/>
</dbReference>
<keyword evidence="7 9" id="KW-0044">Antibiotic</keyword>
<comment type="similarity">
    <text evidence="2 9">Belongs to the beta-defensin family.</text>
</comment>
<dbReference type="GO" id="GO:0042742">
    <property type="term" value="P:defense response to bacterium"/>
    <property type="evidence" value="ECO:0007669"/>
    <property type="project" value="UniProtKB-UniRule"/>
</dbReference>
<feature type="chain" id="PRO_5034653451" description="Beta-defensin" evidence="9">
    <location>
        <begin position="20"/>
        <end position="67"/>
    </location>
</feature>
<organism evidence="11 12">
    <name type="scientific">Prolemur simus</name>
    <name type="common">Greater bamboo lemur</name>
    <name type="synonym">Hapalemur simus</name>
    <dbReference type="NCBI Taxonomy" id="1328070"/>
    <lineage>
        <taxon>Eukaryota</taxon>
        <taxon>Metazoa</taxon>
        <taxon>Chordata</taxon>
        <taxon>Craniata</taxon>
        <taxon>Vertebrata</taxon>
        <taxon>Euteleostomi</taxon>
        <taxon>Mammalia</taxon>
        <taxon>Eutheria</taxon>
        <taxon>Euarchontoglires</taxon>
        <taxon>Primates</taxon>
        <taxon>Strepsirrhini</taxon>
        <taxon>Lemuriformes</taxon>
        <taxon>Lemuridae</taxon>
        <taxon>Prolemur</taxon>
    </lineage>
</organism>
<comment type="subcellular location">
    <subcellularLocation>
        <location evidence="1 9">Secreted</location>
    </subcellularLocation>
</comment>
<evidence type="ECO:0000256" key="7">
    <source>
        <dbReference type="ARBA" id="ARBA00023022"/>
    </source>
</evidence>
<keyword evidence="6 9" id="KW-0211">Defensin</keyword>
<dbReference type="Pfam" id="PF13841">
    <property type="entry name" value="Defensin_beta_2"/>
    <property type="match status" value="1"/>
</dbReference>
<evidence type="ECO:0000256" key="1">
    <source>
        <dbReference type="ARBA" id="ARBA00004613"/>
    </source>
</evidence>
<name>A0A8C8YPS6_PROSS</name>
<reference evidence="11" key="2">
    <citation type="submission" date="2025-09" db="UniProtKB">
        <authorList>
            <consortium name="Ensembl"/>
        </authorList>
    </citation>
    <scope>IDENTIFICATION</scope>
</reference>
<comment type="function">
    <text evidence="9">Has antibacterial activity.</text>
</comment>
<keyword evidence="8" id="KW-1015">Disulfide bond</keyword>
<evidence type="ECO:0000313" key="11">
    <source>
        <dbReference type="Ensembl" id="ENSPSMP00000005564.1"/>
    </source>
</evidence>
<protein>
    <recommendedName>
        <fullName evidence="9">Beta-defensin</fullName>
    </recommendedName>
</protein>
<accession>A0A8C8YPS6</accession>
<dbReference type="GO" id="GO:0005576">
    <property type="term" value="C:extracellular region"/>
    <property type="evidence" value="ECO:0007669"/>
    <property type="project" value="UniProtKB-SubCell"/>
</dbReference>
<dbReference type="AlphaFoldDB" id="A0A8C8YPS6"/>
<dbReference type="Ensembl" id="ENSPSMT00000006627.1">
    <property type="protein sequence ID" value="ENSPSMP00000005564.1"/>
    <property type="gene ID" value="ENSPSMG00000004242.1"/>
</dbReference>
<evidence type="ECO:0000256" key="6">
    <source>
        <dbReference type="ARBA" id="ARBA00022940"/>
    </source>
</evidence>
<dbReference type="Proteomes" id="UP000694414">
    <property type="component" value="Unplaced"/>
</dbReference>
<reference evidence="11" key="1">
    <citation type="submission" date="2025-08" db="UniProtKB">
        <authorList>
            <consortium name="Ensembl"/>
        </authorList>
    </citation>
    <scope>IDENTIFICATION</scope>
</reference>
<keyword evidence="4 9" id="KW-0929">Antimicrobial</keyword>
<evidence type="ECO:0000256" key="2">
    <source>
        <dbReference type="ARBA" id="ARBA00007371"/>
    </source>
</evidence>
<keyword evidence="3 9" id="KW-0964">Secreted</keyword>
<evidence type="ECO:0000259" key="10">
    <source>
        <dbReference type="Pfam" id="PF13841"/>
    </source>
</evidence>
<evidence type="ECO:0000256" key="3">
    <source>
        <dbReference type="ARBA" id="ARBA00022525"/>
    </source>
</evidence>
<evidence type="ECO:0000256" key="5">
    <source>
        <dbReference type="ARBA" id="ARBA00022729"/>
    </source>
</evidence>
<feature type="signal peptide" evidence="9">
    <location>
        <begin position="1"/>
        <end position="19"/>
    </location>
</feature>
<sequence length="67" mass="7500">MRTFIFLSAVLLFVAPAKNEFFGEKCKKLNGHCTHSCHKNEELVALCPKFLSCCVPHQPCGSDNEDD</sequence>
<feature type="domain" description="Beta-defensin" evidence="10">
    <location>
        <begin position="25"/>
        <end position="54"/>
    </location>
</feature>